<keyword evidence="1" id="KW-0812">Transmembrane</keyword>
<evidence type="ECO:0000256" key="1">
    <source>
        <dbReference type="SAM" id="Phobius"/>
    </source>
</evidence>
<gene>
    <name evidence="2" type="primary">atp8</name>
    <name evidence="3" type="synonym">ATP8</name>
</gene>
<keyword evidence="2" id="KW-0496">Mitochondrion</keyword>
<keyword evidence="1" id="KW-1133">Transmembrane helix</keyword>
<geneLocation type="mitochondrion" evidence="2"/>
<evidence type="ECO:0000313" key="2">
    <source>
        <dbReference type="EMBL" id="QES95225.1"/>
    </source>
</evidence>
<evidence type="ECO:0000313" key="3">
    <source>
        <dbReference type="EMBL" id="QQY98742.1"/>
    </source>
</evidence>
<keyword evidence="1" id="KW-0472">Membrane</keyword>
<dbReference type="AlphaFoldDB" id="A0A5J6DVP4"/>
<feature type="transmembrane region" description="Helical" evidence="1">
    <location>
        <begin position="12"/>
        <end position="34"/>
    </location>
</feature>
<proteinExistence type="predicted"/>
<dbReference type="EMBL" id="MN372141">
    <property type="protein sequence ID" value="QQY98742.1"/>
    <property type="molecule type" value="Genomic_DNA"/>
</dbReference>
<reference evidence="3" key="2">
    <citation type="journal article" date="2019" name="Mitochondrial DNA Part B Resour">
        <title>Complete mitochondrial genome of Palaemonetes sinensis and its phylogenetic consideration.</title>
        <authorList>
            <person name="Li R."/>
            <person name="Mu X.D."/>
            <person name="Qin C.J."/>
            <person name="Wang J."/>
            <person name="He Y."/>
            <person name="Wen Z.Y."/>
        </authorList>
    </citation>
    <scope>NUCLEOTIDE SEQUENCE</scope>
</reference>
<protein>
    <submittedName>
        <fullName evidence="2">ATP synthase F0 subunit 8</fullName>
    </submittedName>
</protein>
<dbReference type="RefSeq" id="YP_009707718.1">
    <property type="nucleotide sequence ID" value="NC_045090.1"/>
</dbReference>
<sequence>MPQMAPLLWLNLYIFFIIIFMLIMIVVFFSKLPIKINTPSAQKIAPPKTWKW</sequence>
<dbReference type="GeneID" id="42268402"/>
<dbReference type="EMBL" id="MH880828">
    <property type="protein sequence ID" value="QES95225.1"/>
    <property type="molecule type" value="Genomic_DNA"/>
</dbReference>
<accession>A0A5J6DVP4</accession>
<reference evidence="2" key="1">
    <citation type="submission" date="2018-09" db="EMBL/GenBank/DDBJ databases">
        <title>Mitochondrial genome of Chinese grass shrimp, Palaemonetes sinensis, and comparison with other Palaemonidae species.</title>
        <authorList>
            <person name="Zhao Y."/>
            <person name="Zhu X."/>
            <person name="Li Y."/>
            <person name="Han Z."/>
            <person name="Xu W."/>
            <person name="Dong J."/>
            <person name="Wei H."/>
            <person name="Li X."/>
            <person name="Chen Q."/>
        </authorList>
    </citation>
    <scope>NUCLEOTIDE SEQUENCE</scope>
</reference>
<name>A0A5J6DVP4_9EUCA</name>
<organism evidence="2">
    <name type="scientific">Palaemon sinensis</name>
    <dbReference type="NCBI Taxonomy" id="349473"/>
    <lineage>
        <taxon>Eukaryota</taxon>
        <taxon>Metazoa</taxon>
        <taxon>Ecdysozoa</taxon>
        <taxon>Arthropoda</taxon>
        <taxon>Crustacea</taxon>
        <taxon>Multicrustacea</taxon>
        <taxon>Malacostraca</taxon>
        <taxon>Eumalacostraca</taxon>
        <taxon>Eucarida</taxon>
        <taxon>Decapoda</taxon>
        <taxon>Pleocyemata</taxon>
        <taxon>Caridea</taxon>
        <taxon>Palaemonoidea</taxon>
        <taxon>Palaemonidae</taxon>
        <taxon>Palaemon</taxon>
    </lineage>
</organism>